<reference evidence="2 3" key="1">
    <citation type="journal article" date="2019" name="Int. J. Syst. Evol. Microbiol.">
        <title>The Global Catalogue of Microorganisms (GCM) 10K type strain sequencing project: providing services to taxonomists for standard genome sequencing and annotation.</title>
        <authorList>
            <consortium name="The Broad Institute Genomics Platform"/>
            <consortium name="The Broad Institute Genome Sequencing Center for Infectious Disease"/>
            <person name="Wu L."/>
            <person name="Ma J."/>
        </authorList>
    </citation>
    <scope>NUCLEOTIDE SEQUENCE [LARGE SCALE GENOMIC DNA]</scope>
    <source>
        <strain evidence="2 3">JCM 11136</strain>
    </source>
</reference>
<sequence>MWSQPPLPEKMNPASPTGEGEPPMRKRLALSALSVVIATIAVVVGNATAASASAKAQDEVVVQYGVPLCC</sequence>
<protein>
    <submittedName>
        <fullName evidence="2">Uncharacterized protein</fullName>
    </submittedName>
</protein>
<name>A0ABN1QRR5_9ACTN</name>
<dbReference type="EMBL" id="BAAAHQ010000039">
    <property type="protein sequence ID" value="GAA0945946.1"/>
    <property type="molecule type" value="Genomic_DNA"/>
</dbReference>
<evidence type="ECO:0000313" key="2">
    <source>
        <dbReference type="EMBL" id="GAA0945946.1"/>
    </source>
</evidence>
<evidence type="ECO:0000313" key="3">
    <source>
        <dbReference type="Proteomes" id="UP001501578"/>
    </source>
</evidence>
<organism evidence="2 3">
    <name type="scientific">Nonomuraea longicatena</name>
    <dbReference type="NCBI Taxonomy" id="83682"/>
    <lineage>
        <taxon>Bacteria</taxon>
        <taxon>Bacillati</taxon>
        <taxon>Actinomycetota</taxon>
        <taxon>Actinomycetes</taxon>
        <taxon>Streptosporangiales</taxon>
        <taxon>Streptosporangiaceae</taxon>
        <taxon>Nonomuraea</taxon>
    </lineage>
</organism>
<comment type="caution">
    <text evidence="2">The sequence shown here is derived from an EMBL/GenBank/DDBJ whole genome shotgun (WGS) entry which is preliminary data.</text>
</comment>
<dbReference type="Proteomes" id="UP001501578">
    <property type="component" value="Unassembled WGS sequence"/>
</dbReference>
<keyword evidence="3" id="KW-1185">Reference proteome</keyword>
<gene>
    <name evidence="2" type="ORF">GCM10009560_61320</name>
</gene>
<accession>A0ABN1QRR5</accession>
<feature type="region of interest" description="Disordered" evidence="1">
    <location>
        <begin position="1"/>
        <end position="24"/>
    </location>
</feature>
<evidence type="ECO:0000256" key="1">
    <source>
        <dbReference type="SAM" id="MobiDB-lite"/>
    </source>
</evidence>
<proteinExistence type="predicted"/>